<proteinExistence type="inferred from homology"/>
<dbReference type="PANTHER" id="PTHR43133">
    <property type="entry name" value="RNA POLYMERASE ECF-TYPE SIGMA FACTO"/>
    <property type="match status" value="1"/>
</dbReference>
<comment type="similarity">
    <text evidence="1">Belongs to the sigma-70 factor family. ECF subfamily.</text>
</comment>
<dbReference type="Pfam" id="PF08281">
    <property type="entry name" value="Sigma70_r4_2"/>
    <property type="match status" value="1"/>
</dbReference>
<dbReference type="InterPro" id="IPR013324">
    <property type="entry name" value="RNA_pol_sigma_r3/r4-like"/>
</dbReference>
<dbReference type="PANTHER" id="PTHR43133:SF58">
    <property type="entry name" value="ECF RNA POLYMERASE SIGMA FACTOR SIGD"/>
    <property type="match status" value="1"/>
</dbReference>
<dbReference type="AlphaFoldDB" id="A0A090MNZ9"/>
<dbReference type="NCBIfam" id="TIGR02937">
    <property type="entry name" value="sigma70-ECF"/>
    <property type="match status" value="1"/>
</dbReference>
<dbReference type="EMBL" id="CCAZ020000001">
    <property type="protein sequence ID" value="CEG09130.1"/>
    <property type="molecule type" value="Genomic_DNA"/>
</dbReference>
<sequence>MLRSLMMRSLTGDESAYRTLLTEVGVLLQDYFRRRLRDGSVVDDLAQETLIALHRRRMTYESDRPFTAWLYAIARYKLIDYLRHRRRHQTLSLDETNEALLAMDETITWNDREDVEKILASIPERQRALLRAVKLEGRSVAEVSVANGLSPSAVKVTIHRAIKTLAGRFAQKEEQ</sequence>
<evidence type="ECO:0000256" key="1">
    <source>
        <dbReference type="ARBA" id="ARBA00010641"/>
    </source>
</evidence>
<dbReference type="SUPFAM" id="SSF88659">
    <property type="entry name" value="Sigma3 and sigma4 domains of RNA polymerase sigma factors"/>
    <property type="match status" value="1"/>
</dbReference>
<dbReference type="InterPro" id="IPR014284">
    <property type="entry name" value="RNA_pol_sigma-70_dom"/>
</dbReference>
<keyword evidence="9" id="KW-1185">Reference proteome</keyword>
<evidence type="ECO:0000259" key="6">
    <source>
        <dbReference type="Pfam" id="PF04542"/>
    </source>
</evidence>
<dbReference type="InterPro" id="IPR007627">
    <property type="entry name" value="RNA_pol_sigma70_r2"/>
</dbReference>
<dbReference type="SUPFAM" id="SSF88946">
    <property type="entry name" value="Sigma2 domain of RNA polymerase sigma factors"/>
    <property type="match status" value="1"/>
</dbReference>
<dbReference type="InterPro" id="IPR039425">
    <property type="entry name" value="RNA_pol_sigma-70-like"/>
</dbReference>
<keyword evidence="2" id="KW-0805">Transcription regulation</keyword>
<evidence type="ECO:0000259" key="7">
    <source>
        <dbReference type="Pfam" id="PF08281"/>
    </source>
</evidence>
<dbReference type="GO" id="GO:0003677">
    <property type="term" value="F:DNA binding"/>
    <property type="evidence" value="ECO:0007669"/>
    <property type="project" value="UniProtKB-KW"/>
</dbReference>
<dbReference type="RefSeq" id="WP_009340117.1">
    <property type="nucleotide sequence ID" value="NZ_CCAZ020000001.1"/>
</dbReference>
<dbReference type="Pfam" id="PF04542">
    <property type="entry name" value="Sigma70_r2"/>
    <property type="match status" value="1"/>
</dbReference>
<reference evidence="8 9" key="1">
    <citation type="journal article" date="2014" name="Genome Announc.">
        <title>Genome Sequence of Afipia felis Strain 76713, Isolated in Hospital Water Using an Amoeba Co-Culture Procedure.</title>
        <authorList>
            <person name="Benamar S."/>
            <person name="La Scola B."/>
            <person name="Croce O."/>
        </authorList>
    </citation>
    <scope>NUCLEOTIDE SEQUENCE [LARGE SCALE GENOMIC DNA]</scope>
    <source>
        <strain evidence="8 9">76713</strain>
    </source>
</reference>
<evidence type="ECO:0000256" key="3">
    <source>
        <dbReference type="ARBA" id="ARBA00023082"/>
    </source>
</evidence>
<feature type="domain" description="RNA polymerase sigma factor 70 region 4 type 2" evidence="7">
    <location>
        <begin position="113"/>
        <end position="165"/>
    </location>
</feature>
<keyword evidence="4" id="KW-0238">DNA-binding</keyword>
<comment type="caution">
    <text evidence="8">The sequence shown here is derived from an EMBL/GenBank/DDBJ whole genome shotgun (WGS) entry which is preliminary data.</text>
</comment>
<organism evidence="8 9">
    <name type="scientific">Afipia felis</name>
    <name type="common">Cat scratch disease bacillus</name>
    <dbReference type="NCBI Taxonomy" id="1035"/>
    <lineage>
        <taxon>Bacteria</taxon>
        <taxon>Pseudomonadati</taxon>
        <taxon>Pseudomonadota</taxon>
        <taxon>Alphaproteobacteria</taxon>
        <taxon>Hyphomicrobiales</taxon>
        <taxon>Nitrobacteraceae</taxon>
        <taxon>Afipia</taxon>
    </lineage>
</organism>
<name>A0A090MNZ9_AFIFE</name>
<evidence type="ECO:0000256" key="4">
    <source>
        <dbReference type="ARBA" id="ARBA00023125"/>
    </source>
</evidence>
<dbReference type="GO" id="GO:0006352">
    <property type="term" value="P:DNA-templated transcription initiation"/>
    <property type="evidence" value="ECO:0007669"/>
    <property type="project" value="InterPro"/>
</dbReference>
<dbReference type="InterPro" id="IPR013249">
    <property type="entry name" value="RNA_pol_sigma70_r4_t2"/>
</dbReference>
<gene>
    <name evidence="8" type="primary">carQ_2</name>
    <name evidence="8" type="ORF">BN961_02551</name>
</gene>
<accession>A0A090MNZ9</accession>
<dbReference type="Gene3D" id="1.10.10.10">
    <property type="entry name" value="Winged helix-like DNA-binding domain superfamily/Winged helix DNA-binding domain"/>
    <property type="match status" value="1"/>
</dbReference>
<dbReference type="InterPro" id="IPR013325">
    <property type="entry name" value="RNA_pol_sigma_r2"/>
</dbReference>
<dbReference type="InterPro" id="IPR036388">
    <property type="entry name" value="WH-like_DNA-bd_sf"/>
</dbReference>
<dbReference type="GO" id="GO:0016987">
    <property type="term" value="F:sigma factor activity"/>
    <property type="evidence" value="ECO:0007669"/>
    <property type="project" value="UniProtKB-KW"/>
</dbReference>
<dbReference type="OrthoDB" id="7041663at2"/>
<evidence type="ECO:0000313" key="8">
    <source>
        <dbReference type="EMBL" id="CEG09130.1"/>
    </source>
</evidence>
<keyword evidence="3" id="KW-0731">Sigma factor</keyword>
<dbReference type="STRING" id="1035.BN961_02551"/>
<protein>
    <submittedName>
        <fullName evidence="8">RNA polymerase sigma factor CarQ</fullName>
    </submittedName>
</protein>
<dbReference type="Proteomes" id="UP000035762">
    <property type="component" value="Unassembled WGS sequence"/>
</dbReference>
<dbReference type="Gene3D" id="1.10.1740.10">
    <property type="match status" value="1"/>
</dbReference>
<keyword evidence="5" id="KW-0804">Transcription</keyword>
<evidence type="ECO:0000256" key="2">
    <source>
        <dbReference type="ARBA" id="ARBA00023015"/>
    </source>
</evidence>
<feature type="domain" description="RNA polymerase sigma-70 region 2" evidence="6">
    <location>
        <begin position="27"/>
        <end position="87"/>
    </location>
</feature>
<evidence type="ECO:0000256" key="5">
    <source>
        <dbReference type="ARBA" id="ARBA00023163"/>
    </source>
</evidence>
<evidence type="ECO:0000313" key="9">
    <source>
        <dbReference type="Proteomes" id="UP000035762"/>
    </source>
</evidence>